<protein>
    <submittedName>
        <fullName evidence="2">Beta-lactamase domain protein</fullName>
    </submittedName>
</protein>
<dbReference type="EMBL" id="CDRZ01000135">
    <property type="protein sequence ID" value="CEO88604.1"/>
    <property type="molecule type" value="Genomic_DNA"/>
</dbReference>
<gene>
    <name evidence="2" type="ORF">SSCH_220010</name>
</gene>
<dbReference type="InterPro" id="IPR036866">
    <property type="entry name" value="RibonucZ/Hydroxyglut_hydro"/>
</dbReference>
<dbReference type="SUPFAM" id="SSF56281">
    <property type="entry name" value="Metallo-hydrolase/oxidoreductase"/>
    <property type="match status" value="1"/>
</dbReference>
<reference evidence="3" key="1">
    <citation type="submission" date="2015-01" db="EMBL/GenBank/DDBJ databases">
        <authorList>
            <person name="Manzoor Shahid"/>
            <person name="Zubair Saima"/>
        </authorList>
    </citation>
    <scope>NUCLEOTIDE SEQUENCE [LARGE SCALE GENOMIC DNA]</scope>
    <source>
        <strain evidence="3">Sp3</strain>
    </source>
</reference>
<evidence type="ECO:0000313" key="2">
    <source>
        <dbReference type="EMBL" id="CEO88604.1"/>
    </source>
</evidence>
<dbReference type="AlphaFoldDB" id="A0A0B7MDF4"/>
<accession>A0A0B7MDF4</accession>
<evidence type="ECO:0000313" key="3">
    <source>
        <dbReference type="Proteomes" id="UP000046155"/>
    </source>
</evidence>
<dbReference type="Pfam" id="PF00753">
    <property type="entry name" value="Lactamase_B"/>
    <property type="match status" value="1"/>
</dbReference>
<name>A0A0B7MDF4_9FIRM</name>
<dbReference type="InterPro" id="IPR041712">
    <property type="entry name" value="DHPS-like_MBL-fold"/>
</dbReference>
<dbReference type="SMART" id="SM00849">
    <property type="entry name" value="Lactamase_B"/>
    <property type="match status" value="1"/>
</dbReference>
<dbReference type="GO" id="GO:0016740">
    <property type="term" value="F:transferase activity"/>
    <property type="evidence" value="ECO:0007669"/>
    <property type="project" value="TreeGrafter"/>
</dbReference>
<dbReference type="CDD" id="cd07713">
    <property type="entry name" value="DHPS-like_MBL-fold"/>
    <property type="match status" value="1"/>
</dbReference>
<proteinExistence type="predicted"/>
<dbReference type="Proteomes" id="UP000046155">
    <property type="component" value="Unassembled WGS sequence"/>
</dbReference>
<organism evidence="2 3">
    <name type="scientific">Syntrophaceticus schinkii</name>
    <dbReference type="NCBI Taxonomy" id="499207"/>
    <lineage>
        <taxon>Bacteria</taxon>
        <taxon>Bacillati</taxon>
        <taxon>Bacillota</taxon>
        <taxon>Clostridia</taxon>
        <taxon>Thermoanaerobacterales</taxon>
        <taxon>Thermoanaerobacterales Family III. Incertae Sedis</taxon>
        <taxon>Syntrophaceticus</taxon>
    </lineage>
</organism>
<dbReference type="RefSeq" id="WP_044664727.1">
    <property type="nucleotide sequence ID" value="NZ_CDRZ01000135.1"/>
</dbReference>
<dbReference type="InterPro" id="IPR052926">
    <property type="entry name" value="Metallo-beta-lactamase_dom"/>
</dbReference>
<dbReference type="Gene3D" id="3.60.15.10">
    <property type="entry name" value="Ribonuclease Z/Hydroxyacylglutathione hydrolase-like"/>
    <property type="match status" value="1"/>
</dbReference>
<dbReference type="PANTHER" id="PTHR13754">
    <property type="entry name" value="METALLO-BETA-LACTAMASE SUPERFAMILY PROTEIN"/>
    <property type="match status" value="1"/>
</dbReference>
<evidence type="ECO:0000259" key="1">
    <source>
        <dbReference type="SMART" id="SM00849"/>
    </source>
</evidence>
<feature type="domain" description="Metallo-beta-lactamase" evidence="1">
    <location>
        <begin position="30"/>
        <end position="202"/>
    </location>
</feature>
<keyword evidence="3" id="KW-1185">Reference proteome</keyword>
<dbReference type="PANTHER" id="PTHR13754:SF18">
    <property type="entry name" value="7,8-DIHYDROPTERIN-6-METHYL-4-(BETA-D-RIBOFURANOSYL)-AMINOBENZENE-5'-PHOSPHATE SYNTHASE"/>
    <property type="match status" value="1"/>
</dbReference>
<dbReference type="InterPro" id="IPR001279">
    <property type="entry name" value="Metallo-B-lactamas"/>
</dbReference>
<sequence length="287" mass="32023">MTRKKEMIELLKVKILAENHAYRKGLLAEHGLSMLIEVDDFTILFDTGQTSVFAYNARQDGIDLSTVDAVVLSHGHYDHTGGVPMFCELNTAAPIYVHPQAFQERFNSSDGKPSGSNIGIHWSPDQMDKLKGRIKTQQKPLQIHKNVMLSGEVARTVHFEDVSQNFLLRSSDNDLIEDRVVDEQFLAVKGSKGIYIFVGCSHPGIINCIKHALSLFPGERVVALVGGMHLKNAEDARIQATIQHFVELGIEQIAPLHCTGFTATCKMKRILKDRVILLVCGDEYLEQ</sequence>